<evidence type="ECO:0000313" key="1">
    <source>
        <dbReference type="EMBL" id="MDV3103957.1"/>
    </source>
</evidence>
<comment type="caution">
    <text evidence="1">The sequence shown here is derived from an EMBL/GenBank/DDBJ whole genome shotgun (WGS) entry which is preliminary data.</text>
</comment>
<accession>A0AAE4T2C2</accession>
<dbReference type="EMBL" id="JAVDZE010000002">
    <property type="protein sequence ID" value="MDV3103957.1"/>
    <property type="molecule type" value="Genomic_DNA"/>
</dbReference>
<organism evidence="1 2">
    <name type="scientific">Thermococcus waiotapuensis</name>
    <dbReference type="NCBI Taxonomy" id="90909"/>
    <lineage>
        <taxon>Archaea</taxon>
        <taxon>Methanobacteriati</taxon>
        <taxon>Methanobacteriota</taxon>
        <taxon>Thermococci</taxon>
        <taxon>Thermococcales</taxon>
        <taxon>Thermococcaceae</taxon>
        <taxon>Thermococcus</taxon>
    </lineage>
</organism>
<dbReference type="AlphaFoldDB" id="A0AAE4T2C2"/>
<dbReference type="SUPFAM" id="SSF49899">
    <property type="entry name" value="Concanavalin A-like lectins/glucanases"/>
    <property type="match status" value="1"/>
</dbReference>
<evidence type="ECO:0000313" key="2">
    <source>
        <dbReference type="Proteomes" id="UP001245683"/>
    </source>
</evidence>
<proteinExistence type="predicted"/>
<keyword evidence="2" id="KW-1185">Reference proteome</keyword>
<dbReference type="RefSeq" id="WP_315341544.1">
    <property type="nucleotide sequence ID" value="NZ_JAVDZE010000002.1"/>
</dbReference>
<name>A0AAE4T2C2_9EURY</name>
<reference evidence="1 2" key="1">
    <citation type="submission" date="2023-08" db="EMBL/GenBank/DDBJ databases">
        <title>Draft genome sequence of Thermococcus waiotapuensis WT1T, a thermophilic sulphur-dependent archaeon from order Thermococcales.</title>
        <authorList>
            <person name="Manners S.H."/>
            <person name="Carere C.R."/>
            <person name="Dhami M.K."/>
            <person name="Dobson R.C.J."/>
            <person name="Stott M.B."/>
        </authorList>
    </citation>
    <scope>NUCLEOTIDE SEQUENCE [LARGE SCALE GENOMIC DNA]</scope>
    <source>
        <strain evidence="1 2">WT1</strain>
    </source>
</reference>
<dbReference type="Proteomes" id="UP001245683">
    <property type="component" value="Unassembled WGS sequence"/>
</dbReference>
<protein>
    <submittedName>
        <fullName evidence="1">Uncharacterized protein</fullName>
    </submittedName>
</protein>
<gene>
    <name evidence="1" type="ORF">RBI02_05280</name>
</gene>
<dbReference type="InterPro" id="IPR013320">
    <property type="entry name" value="ConA-like_dom_sf"/>
</dbReference>
<sequence>MIIEVKDMVGVARMRIAVPVIALALLLTGLGNVSSAEMSGKVLHVWDHSLDSSYYVYRQVNSGEYPLSVQWDAYAFNYSQGTQYVAIMALVDSNGLAWGFFWKNGTVAIFSGTSDPSGSTPVYTTSDGSSSHTYKIEVVYNKKKQISELKYYIDGQLVYSSKSTPKSVSYIGAGRIFTGGKQFDLVIDNVVYTYALGDLNNSDTVREDFEDGEDNFFTWELVDTNDDKSGAEIVDSTQVPEFPFLKPLFDCLSSIIG</sequence>